<dbReference type="PANTHER" id="PTHR46060:SF1">
    <property type="entry name" value="MARINER MOS1 TRANSPOSASE-LIKE PROTEIN"/>
    <property type="match status" value="1"/>
</dbReference>
<gene>
    <name evidence="1" type="ORF">B7P43_G02635</name>
</gene>
<dbReference type="OrthoDB" id="10017160at2759"/>
<protein>
    <recommendedName>
        <fullName evidence="3">Mos1 transposase HTH domain-containing protein</fullName>
    </recommendedName>
</protein>
<dbReference type="InterPro" id="IPR052709">
    <property type="entry name" value="Transposase-MT_Hybrid"/>
</dbReference>
<dbReference type="AlphaFoldDB" id="A0A2J7RG90"/>
<dbReference type="Proteomes" id="UP000235965">
    <property type="component" value="Unassembled WGS sequence"/>
</dbReference>
<dbReference type="EMBL" id="NEVH01004402">
    <property type="protein sequence ID" value="PNF39854.1"/>
    <property type="molecule type" value="Genomic_DNA"/>
</dbReference>
<evidence type="ECO:0000313" key="2">
    <source>
        <dbReference type="Proteomes" id="UP000235965"/>
    </source>
</evidence>
<dbReference type="STRING" id="105785.A0A2J7RG90"/>
<keyword evidence="2" id="KW-1185">Reference proteome</keyword>
<comment type="caution">
    <text evidence="1">The sequence shown here is derived from an EMBL/GenBank/DDBJ whole genome shotgun (WGS) entry which is preliminary data.</text>
</comment>
<organism evidence="1 2">
    <name type="scientific">Cryptotermes secundus</name>
    <dbReference type="NCBI Taxonomy" id="105785"/>
    <lineage>
        <taxon>Eukaryota</taxon>
        <taxon>Metazoa</taxon>
        <taxon>Ecdysozoa</taxon>
        <taxon>Arthropoda</taxon>
        <taxon>Hexapoda</taxon>
        <taxon>Insecta</taxon>
        <taxon>Pterygota</taxon>
        <taxon>Neoptera</taxon>
        <taxon>Polyneoptera</taxon>
        <taxon>Dictyoptera</taxon>
        <taxon>Blattodea</taxon>
        <taxon>Blattoidea</taxon>
        <taxon>Termitoidae</taxon>
        <taxon>Kalotermitidae</taxon>
        <taxon>Cryptotermitinae</taxon>
        <taxon>Cryptotermes</taxon>
    </lineage>
</organism>
<accession>A0A2J7RG90</accession>
<dbReference type="InParanoid" id="A0A2J7RG90"/>
<evidence type="ECO:0008006" key="3">
    <source>
        <dbReference type="Google" id="ProtNLM"/>
    </source>
</evidence>
<reference evidence="1 2" key="1">
    <citation type="submission" date="2017-12" db="EMBL/GenBank/DDBJ databases">
        <title>Hemimetabolous genomes reveal molecular basis of termite eusociality.</title>
        <authorList>
            <person name="Harrison M.C."/>
            <person name="Jongepier E."/>
            <person name="Robertson H.M."/>
            <person name="Arning N."/>
            <person name="Bitard-Feildel T."/>
            <person name="Chao H."/>
            <person name="Childers C.P."/>
            <person name="Dinh H."/>
            <person name="Doddapaneni H."/>
            <person name="Dugan S."/>
            <person name="Gowin J."/>
            <person name="Greiner C."/>
            <person name="Han Y."/>
            <person name="Hu H."/>
            <person name="Hughes D.S.T."/>
            <person name="Huylmans A.-K."/>
            <person name="Kemena C."/>
            <person name="Kremer L.P.M."/>
            <person name="Lee S.L."/>
            <person name="Lopez-Ezquerra A."/>
            <person name="Mallet L."/>
            <person name="Monroy-Kuhn J.M."/>
            <person name="Moser A."/>
            <person name="Murali S.C."/>
            <person name="Muzny D.M."/>
            <person name="Otani S."/>
            <person name="Piulachs M.-D."/>
            <person name="Poelchau M."/>
            <person name="Qu J."/>
            <person name="Schaub F."/>
            <person name="Wada-Katsumata A."/>
            <person name="Worley K.C."/>
            <person name="Xie Q."/>
            <person name="Ylla G."/>
            <person name="Poulsen M."/>
            <person name="Gibbs R.A."/>
            <person name="Schal C."/>
            <person name="Richards S."/>
            <person name="Belles X."/>
            <person name="Korb J."/>
            <person name="Bornberg-Bauer E."/>
        </authorList>
    </citation>
    <scope>NUCLEOTIDE SEQUENCE [LARGE SCALE GENOMIC DNA]</scope>
    <source>
        <tissue evidence="1">Whole body</tissue>
    </source>
</reference>
<sequence>MLAQVYEANAMKKAAVYKWGTRFSEGRGVTDEERSGRPATSRPEETIAKVHQIVRENCRLTVKSIAKQANIDIEAVRRISTEDLDKRKVVQKWSQRTTLFDDTDDIRSNTTAALKVIPQNQFKNCFEGWTRRLHRCIVSRGTQ</sequence>
<name>A0A2J7RG90_9NEOP</name>
<proteinExistence type="predicted"/>
<evidence type="ECO:0000313" key="1">
    <source>
        <dbReference type="EMBL" id="PNF39854.1"/>
    </source>
</evidence>
<dbReference type="PANTHER" id="PTHR46060">
    <property type="entry name" value="MARINER MOS1 TRANSPOSASE-LIKE PROTEIN"/>
    <property type="match status" value="1"/>
</dbReference>